<evidence type="ECO:0000259" key="1">
    <source>
        <dbReference type="SMART" id="SM01008"/>
    </source>
</evidence>
<dbReference type="EMBL" id="JAHUZE010000002">
    <property type="protein sequence ID" value="MBV7379073.1"/>
    <property type="molecule type" value="Genomic_DNA"/>
</dbReference>
<dbReference type="InterPro" id="IPR008274">
    <property type="entry name" value="AldOxase/xan_DH_MoCoBD1"/>
</dbReference>
<dbReference type="InterPro" id="IPR006311">
    <property type="entry name" value="TAT_signal"/>
</dbReference>
<dbReference type="SMART" id="SM01008">
    <property type="entry name" value="Ald_Xan_dh_C"/>
    <property type="match status" value="1"/>
</dbReference>
<gene>
    <name evidence="2" type="ORF">KJP28_09040</name>
</gene>
<evidence type="ECO:0000313" key="3">
    <source>
        <dbReference type="Proteomes" id="UP000756530"/>
    </source>
</evidence>
<dbReference type="RefSeq" id="WP_218392226.1">
    <property type="nucleotide sequence ID" value="NZ_JAHUZE010000002.1"/>
</dbReference>
<accession>A0ABS6T1G3</accession>
<dbReference type="PANTHER" id="PTHR47495">
    <property type="entry name" value="ALDEHYDE DEHYDROGENASE"/>
    <property type="match status" value="1"/>
</dbReference>
<dbReference type="InterPro" id="IPR046867">
    <property type="entry name" value="AldOxase/xan_DH_MoCoBD2"/>
</dbReference>
<dbReference type="InterPro" id="IPR000674">
    <property type="entry name" value="Ald_Oxase/Xan_DH_a/b"/>
</dbReference>
<sequence>MSKLGKITRRAFLVGAVAVTGGVAVGAYVITRDPENPLAPTEGATLNSYVVIDESGVTIIVPRAEMGQGVQTTLAALVAEELEVPLDQVRVEHGPPAPAYATTKMMTPRDYHAEEPSGMVSTVMAGMTRLMGMQVTGGSSSTFDAYEKMRLSGAAAREMLIDAAAERLGVGRDQLKAENGAIVATDGTTLTYAELASDAAKVAPPENPPLKDPEDWTLIGKTLAKLDQPAKATGTAPFAIDTRMDGMKFATVKMNPWIEGDMVSFDASEAEGMPGVEKVVDIGGGVAVIASNTWLAMQAAEAINFEWSPVDHGATTDEIFADIEAAFDLDPNITSREAGEVRPGDDDLEAEYRAPFLSHAPMEPMNATALFTGDKLEMWAGVQGPIITQKQAAKVVGLKPENVTIHTTIMGGSFGRRGFNDFALQAAAVAKEMPGTPVNVTWSREEDMRHDYYRPGAVARLRAGLTDGKIDNFRGQFSSASVMRASLKAFTGRDMASADALITEGCADQPYAIQNALVTGHVPERTPRIGFWRSVGHSMNAFFWESFVDELAHKTGQDPLAFRLAHIEGEHEPTAQVLKTVAEMANWTGETPEGKGRGLAVTYSFGTPVAEIVEVSDRNGEISIDKVWIAADLGTVVDPGNVEAQLIGGAIYGLSAAIHGEITFENGGVVEGNFYDYDALRMSNTPEFEVTALSLGGHIGGVGEPGTPPAAPALANAIFDLTGERIRELPLRKTASFVA</sequence>
<dbReference type="PANTHER" id="PTHR47495:SF2">
    <property type="entry name" value="ALDEHYDE DEHYDROGENASE"/>
    <property type="match status" value="1"/>
</dbReference>
<protein>
    <submittedName>
        <fullName evidence="2">Molybdopterin-dependent oxidoreductase</fullName>
    </submittedName>
</protein>
<dbReference type="InterPro" id="IPR052516">
    <property type="entry name" value="N-heterocyclic_Hydroxylase"/>
</dbReference>
<keyword evidence="3" id="KW-1185">Reference proteome</keyword>
<dbReference type="Pfam" id="PF20256">
    <property type="entry name" value="MoCoBD_2"/>
    <property type="match status" value="2"/>
</dbReference>
<organism evidence="2 3">
    <name type="scientific">Maritimibacter dapengensis</name>
    <dbReference type="NCBI Taxonomy" id="2836868"/>
    <lineage>
        <taxon>Bacteria</taxon>
        <taxon>Pseudomonadati</taxon>
        <taxon>Pseudomonadota</taxon>
        <taxon>Alphaproteobacteria</taxon>
        <taxon>Rhodobacterales</taxon>
        <taxon>Roseobacteraceae</taxon>
        <taxon>Maritimibacter</taxon>
    </lineage>
</organism>
<dbReference type="PIRSF" id="PIRSF036389">
    <property type="entry name" value="IOR_B"/>
    <property type="match status" value="1"/>
</dbReference>
<dbReference type="Pfam" id="PF02738">
    <property type="entry name" value="MoCoBD_1"/>
    <property type="match status" value="1"/>
</dbReference>
<feature type="domain" description="Aldehyde oxidase/xanthine dehydrogenase a/b hammerhead" evidence="1">
    <location>
        <begin position="233"/>
        <end position="311"/>
    </location>
</feature>
<reference evidence="2 3" key="1">
    <citation type="submission" date="2021-05" db="EMBL/GenBank/DDBJ databases">
        <title>Culturable bacteria isolated from Daya Bay.</title>
        <authorList>
            <person name="Zheng W."/>
            <person name="Yu S."/>
            <person name="Huang Y."/>
        </authorList>
    </citation>
    <scope>NUCLEOTIDE SEQUENCE [LARGE SCALE GENOMIC DNA]</scope>
    <source>
        <strain evidence="2 3">DP4N28-5</strain>
    </source>
</reference>
<name>A0ABS6T1G3_9RHOB</name>
<dbReference type="Proteomes" id="UP000756530">
    <property type="component" value="Unassembled WGS sequence"/>
</dbReference>
<evidence type="ECO:0000313" key="2">
    <source>
        <dbReference type="EMBL" id="MBV7379073.1"/>
    </source>
</evidence>
<proteinExistence type="predicted"/>
<dbReference type="PROSITE" id="PS51318">
    <property type="entry name" value="TAT"/>
    <property type="match status" value="1"/>
</dbReference>
<dbReference type="InterPro" id="IPR012368">
    <property type="entry name" value="OxRdtase_Mopterin-bd_su_IorB"/>
</dbReference>
<comment type="caution">
    <text evidence="2">The sequence shown here is derived from an EMBL/GenBank/DDBJ whole genome shotgun (WGS) entry which is preliminary data.</text>
</comment>